<sequence length="104" mass="12601">MTKRKETLILNMIENSGNIRRLLREDISYREITEITNKLVEVELIKYDNKRILLTHKGKQVLAKNNHLIKETNKENWIKPENESRVKKYERNFIYLPNQTELDF</sequence>
<dbReference type="RefSeq" id="WP_242936763.1">
    <property type="nucleotide sequence ID" value="NZ_CP094326.1"/>
</dbReference>
<accession>A0ABY3YKI5</accession>
<dbReference type="EMBL" id="CP094326">
    <property type="protein sequence ID" value="UNY98356.1"/>
    <property type="molecule type" value="Genomic_DNA"/>
</dbReference>
<evidence type="ECO:0000313" key="2">
    <source>
        <dbReference type="Proteomes" id="UP000829476"/>
    </source>
</evidence>
<dbReference type="InterPro" id="IPR036388">
    <property type="entry name" value="WH-like_DNA-bd_sf"/>
</dbReference>
<gene>
    <name evidence="1" type="ORF">MQE36_14870</name>
</gene>
<dbReference type="Gene3D" id="1.10.10.10">
    <property type="entry name" value="Winged helix-like DNA-binding domain superfamily/Winged helix DNA-binding domain"/>
    <property type="match status" value="1"/>
</dbReference>
<name>A0ABY3YKI5_9FLAO</name>
<dbReference type="SUPFAM" id="SSF46785">
    <property type="entry name" value="Winged helix' DNA-binding domain"/>
    <property type="match status" value="1"/>
</dbReference>
<proteinExistence type="predicted"/>
<reference evidence="1 2" key="1">
    <citation type="journal article" date="2018" name="Int. J. Syst. Evol. Microbiol.">
        <title>Zhouia spongiae sp. nov., isolated from a marine sponge.</title>
        <authorList>
            <person name="Zhuang L."/>
            <person name="Lin B."/>
            <person name="Qin F."/>
            <person name="Luo L."/>
        </authorList>
    </citation>
    <scope>NUCLEOTIDE SEQUENCE [LARGE SCALE GENOMIC DNA]</scope>
    <source>
        <strain evidence="1 2">HN-Y44</strain>
    </source>
</reference>
<protein>
    <recommendedName>
        <fullName evidence="3">ArnR1-like winged helix-turn-helix domain-containing protein</fullName>
    </recommendedName>
</protein>
<dbReference type="Proteomes" id="UP000829476">
    <property type="component" value="Chromosome"/>
</dbReference>
<organism evidence="1 2">
    <name type="scientific">Zhouia spongiae</name>
    <dbReference type="NCBI Taxonomy" id="2202721"/>
    <lineage>
        <taxon>Bacteria</taxon>
        <taxon>Pseudomonadati</taxon>
        <taxon>Bacteroidota</taxon>
        <taxon>Flavobacteriia</taxon>
        <taxon>Flavobacteriales</taxon>
        <taxon>Flavobacteriaceae</taxon>
        <taxon>Zhouia</taxon>
    </lineage>
</organism>
<keyword evidence="2" id="KW-1185">Reference proteome</keyword>
<dbReference type="InterPro" id="IPR036390">
    <property type="entry name" value="WH_DNA-bd_sf"/>
</dbReference>
<evidence type="ECO:0000313" key="1">
    <source>
        <dbReference type="EMBL" id="UNY98356.1"/>
    </source>
</evidence>
<evidence type="ECO:0008006" key="3">
    <source>
        <dbReference type="Google" id="ProtNLM"/>
    </source>
</evidence>